<dbReference type="AlphaFoldDB" id="A0A0B7AK32"/>
<dbReference type="SUPFAM" id="SSF48208">
    <property type="entry name" value="Six-hairpin glycosidases"/>
    <property type="match status" value="1"/>
</dbReference>
<sequence>MTSLIMNTKDRIVKSSVELVHPSVTPDGATTLSTENLPTNTDYMPEVGNGHIATVIHSDSIFMNGLYNGANFSSHRARISSTCGYSINATTPSELARVYTLDVGRGVFFESYTASGVNITLRTYAHRTLTHVLVTELVMMRDNVSKDVDVTIDLNSGAPSEDIDFISDTPGVIHGQTREAEYPELAPRTDFYMLTSASLQGKIVMSPGVQKETYLGLTVIDVNKETVTAAYALAVAAFQENHLLRDHIEEWNTMWNRSSIDVEGDLNISKINYACLYYILSSLPWVPNNKDWPFIGLSPGGLAHGEQDKDYLGHIFWDQDIWMFPPIALLYPDLGRLIVETRTRTLAAAKILARESGFDGARYPWESAFTGT</sequence>
<dbReference type="InterPro" id="IPR012341">
    <property type="entry name" value="6hp_glycosidase-like_sf"/>
</dbReference>
<accession>A0A0B7AK32</accession>
<dbReference type="GO" id="GO:0005975">
    <property type="term" value="P:carbohydrate metabolic process"/>
    <property type="evidence" value="ECO:0007669"/>
    <property type="project" value="InterPro"/>
</dbReference>
<evidence type="ECO:0000313" key="3">
    <source>
        <dbReference type="EMBL" id="CEK81223.1"/>
    </source>
</evidence>
<comment type="similarity">
    <text evidence="1">Belongs to the glycosyl hydrolase 65 family.</text>
</comment>
<dbReference type="GO" id="GO:0004553">
    <property type="term" value="F:hydrolase activity, hydrolyzing O-glycosyl compounds"/>
    <property type="evidence" value="ECO:0007669"/>
    <property type="project" value="TreeGrafter"/>
</dbReference>
<dbReference type="PANTHER" id="PTHR11051">
    <property type="entry name" value="GLYCOSYL HYDROLASE-RELATED"/>
    <property type="match status" value="1"/>
</dbReference>
<dbReference type="EMBL" id="HACG01034358">
    <property type="protein sequence ID" value="CEK81223.1"/>
    <property type="molecule type" value="Transcribed_RNA"/>
</dbReference>
<dbReference type="Gene3D" id="1.50.10.10">
    <property type="match status" value="1"/>
</dbReference>
<evidence type="ECO:0000259" key="2">
    <source>
        <dbReference type="Pfam" id="PF03632"/>
    </source>
</evidence>
<evidence type="ECO:0000256" key="1">
    <source>
        <dbReference type="ARBA" id="ARBA00006768"/>
    </source>
</evidence>
<proteinExistence type="inferred from homology"/>
<protein>
    <recommendedName>
        <fullName evidence="2">Glycoside hydrolase family 65 central catalytic domain-containing protein</fullName>
    </recommendedName>
</protein>
<feature type="domain" description="Glycoside hydrolase family 65 central catalytic" evidence="2">
    <location>
        <begin position="305"/>
        <end position="371"/>
    </location>
</feature>
<name>A0A0B7AK32_9EUPU</name>
<dbReference type="InterPro" id="IPR005195">
    <property type="entry name" value="Glyco_hydro_65_M"/>
</dbReference>
<reference evidence="3" key="1">
    <citation type="submission" date="2014-12" db="EMBL/GenBank/DDBJ databases">
        <title>Insight into the proteome of Arion vulgaris.</title>
        <authorList>
            <person name="Aradska J."/>
            <person name="Bulat T."/>
            <person name="Smidak R."/>
            <person name="Sarate P."/>
            <person name="Gangsoo J."/>
            <person name="Sialana F."/>
            <person name="Bilban M."/>
            <person name="Lubec G."/>
        </authorList>
    </citation>
    <scope>NUCLEOTIDE SEQUENCE</scope>
    <source>
        <tissue evidence="3">Skin</tissue>
    </source>
</reference>
<dbReference type="PANTHER" id="PTHR11051:SF8">
    <property type="entry name" value="PROTEIN-GLUCOSYLGALACTOSYLHYDROXYLYSINE GLUCOSIDASE"/>
    <property type="match status" value="1"/>
</dbReference>
<dbReference type="InterPro" id="IPR008928">
    <property type="entry name" value="6-hairpin_glycosidase_sf"/>
</dbReference>
<organism evidence="3">
    <name type="scientific">Arion vulgaris</name>
    <dbReference type="NCBI Taxonomy" id="1028688"/>
    <lineage>
        <taxon>Eukaryota</taxon>
        <taxon>Metazoa</taxon>
        <taxon>Spiralia</taxon>
        <taxon>Lophotrochozoa</taxon>
        <taxon>Mollusca</taxon>
        <taxon>Gastropoda</taxon>
        <taxon>Heterobranchia</taxon>
        <taxon>Euthyneura</taxon>
        <taxon>Panpulmonata</taxon>
        <taxon>Eupulmonata</taxon>
        <taxon>Stylommatophora</taxon>
        <taxon>Helicina</taxon>
        <taxon>Arionoidea</taxon>
        <taxon>Arionidae</taxon>
        <taxon>Arion</taxon>
    </lineage>
</organism>
<gene>
    <name evidence="3" type="primary">ORF124938</name>
</gene>
<dbReference type="Pfam" id="PF03632">
    <property type="entry name" value="Glyco_hydro_65m"/>
    <property type="match status" value="1"/>
</dbReference>